<feature type="compositionally biased region" description="Acidic residues" evidence="2">
    <location>
        <begin position="561"/>
        <end position="571"/>
    </location>
</feature>
<feature type="region of interest" description="Disordered" evidence="2">
    <location>
        <begin position="690"/>
        <end position="710"/>
    </location>
</feature>
<organism evidence="3 4">
    <name type="scientific">Sphaerosporella brunnea</name>
    <dbReference type="NCBI Taxonomy" id="1250544"/>
    <lineage>
        <taxon>Eukaryota</taxon>
        <taxon>Fungi</taxon>
        <taxon>Dikarya</taxon>
        <taxon>Ascomycota</taxon>
        <taxon>Pezizomycotina</taxon>
        <taxon>Pezizomycetes</taxon>
        <taxon>Pezizales</taxon>
        <taxon>Pyronemataceae</taxon>
        <taxon>Sphaerosporella</taxon>
    </lineage>
</organism>
<feature type="compositionally biased region" description="Basic and acidic residues" evidence="2">
    <location>
        <begin position="32"/>
        <end position="48"/>
    </location>
</feature>
<evidence type="ECO:0000313" key="3">
    <source>
        <dbReference type="EMBL" id="KAA8898850.1"/>
    </source>
</evidence>
<accession>A0A5J5EPH3</accession>
<feature type="region of interest" description="Disordered" evidence="2">
    <location>
        <begin position="213"/>
        <end position="247"/>
    </location>
</feature>
<feature type="region of interest" description="Disordered" evidence="2">
    <location>
        <begin position="32"/>
        <end position="58"/>
    </location>
</feature>
<keyword evidence="1" id="KW-0175">Coiled coil</keyword>
<dbReference type="Proteomes" id="UP000326924">
    <property type="component" value="Unassembled WGS sequence"/>
</dbReference>
<feature type="region of interest" description="Disordered" evidence="2">
    <location>
        <begin position="140"/>
        <end position="172"/>
    </location>
</feature>
<dbReference type="AlphaFoldDB" id="A0A5J5EPH3"/>
<feature type="coiled-coil region" evidence="1">
    <location>
        <begin position="611"/>
        <end position="652"/>
    </location>
</feature>
<feature type="region of interest" description="Disordered" evidence="2">
    <location>
        <begin position="561"/>
        <end position="590"/>
    </location>
</feature>
<feature type="compositionally biased region" description="Pro residues" evidence="2">
    <location>
        <begin position="296"/>
        <end position="305"/>
    </location>
</feature>
<feature type="compositionally biased region" description="Low complexity" evidence="2">
    <location>
        <begin position="371"/>
        <end position="386"/>
    </location>
</feature>
<evidence type="ECO:0000256" key="1">
    <source>
        <dbReference type="SAM" id="Coils"/>
    </source>
</evidence>
<dbReference type="InParanoid" id="A0A5J5EPH3"/>
<proteinExistence type="predicted"/>
<feature type="region of interest" description="Disordered" evidence="2">
    <location>
        <begin position="72"/>
        <end position="93"/>
    </location>
</feature>
<sequence>MAASMEAMKVVHAGAGDGVALRGIEAEIPRAREDRLVEGNPEINKDAEMTSQKDSGGDDSLRIIEAEVASAADGKLVDTDEMQSPKAGAGDQLRVQEAEAAVISTAADALGDNSQITPDDKAGDGVVPLSINEAAVAMIPRAAADATEDKDNPQHSTRKMSSQNAGAGDQPSIKEAEFSMLPRAAVDATEDNPQHNISSHNAVAGEQLRINEAEGSKVSPASAVNPLREPEATSGKNTGQQPPAPVAAETAAARYAHYADLNERMLRGARRMAETSMPWELPLCGGAGYANTPAAGPKPLPPPEPSNVADTSLMPPPAWVRNTPRAGGNAESSTHDPDTGASDSDDNLVQIFPKGKSVAARGSAGETVKDASMSAPISSFSPPAAPMSKYRARHAKKMAEQELLKSKRALTRKVIAQPALVTTSTPVPFRSPRVATMTMNRYRARKARKIAAQELLNAKHKVDAMQKLANAPTEAAGATNKQAAGMDHLTFRETLTLLGTPWVPLPDLEPKQFPFPATANAQPLVPSTSVPTKRPGDELTQLVAKIAKVVENCAKLLGPVDVDESDSDGDDTLVHHTGEAPQPVSAPIPAISPPVAALARSRAGGEDGIEKREMLRARAAAERQAAAAERQAAAAERQAAAARKLRAEAQASTSIDAETDPEEYILMLPARIVQEGREAPGNLMMTPAKVLKSSLEEEDSDIESDSDDEDALVQLVFRRHSRKASDDD</sequence>
<reference evidence="3 4" key="1">
    <citation type="submission" date="2019-09" db="EMBL/GenBank/DDBJ databases">
        <title>Draft genome of the ectomycorrhizal ascomycete Sphaerosporella brunnea.</title>
        <authorList>
            <consortium name="DOE Joint Genome Institute"/>
            <person name="Benucci G.M."/>
            <person name="Marozzi G."/>
            <person name="Antonielli L."/>
            <person name="Sanchez S."/>
            <person name="Marco P."/>
            <person name="Wang X."/>
            <person name="Falini L.B."/>
            <person name="Barry K."/>
            <person name="Haridas S."/>
            <person name="Lipzen A."/>
            <person name="Labutti K."/>
            <person name="Grigoriev I.V."/>
            <person name="Murat C."/>
            <person name="Martin F."/>
            <person name="Albertini E."/>
            <person name="Donnini D."/>
            <person name="Bonito G."/>
        </authorList>
    </citation>
    <scope>NUCLEOTIDE SEQUENCE [LARGE SCALE GENOMIC DNA]</scope>
    <source>
        <strain evidence="3 4">Sb_GMNB300</strain>
    </source>
</reference>
<dbReference type="EMBL" id="VXIS01000177">
    <property type="protein sequence ID" value="KAA8898850.1"/>
    <property type="molecule type" value="Genomic_DNA"/>
</dbReference>
<name>A0A5J5EPH3_9PEZI</name>
<keyword evidence="4" id="KW-1185">Reference proteome</keyword>
<gene>
    <name evidence="3" type="ORF">FN846DRAFT_1023443</name>
</gene>
<protein>
    <submittedName>
        <fullName evidence="3">Uncharacterized protein</fullName>
    </submittedName>
</protein>
<evidence type="ECO:0000313" key="4">
    <source>
        <dbReference type="Proteomes" id="UP000326924"/>
    </source>
</evidence>
<feature type="region of interest" description="Disordered" evidence="2">
    <location>
        <begin position="294"/>
        <end position="386"/>
    </location>
</feature>
<evidence type="ECO:0000256" key="2">
    <source>
        <dbReference type="SAM" id="MobiDB-lite"/>
    </source>
</evidence>
<feature type="compositionally biased region" description="Acidic residues" evidence="2">
    <location>
        <begin position="696"/>
        <end position="710"/>
    </location>
</feature>
<comment type="caution">
    <text evidence="3">The sequence shown here is derived from an EMBL/GenBank/DDBJ whole genome shotgun (WGS) entry which is preliminary data.</text>
</comment>